<evidence type="ECO:0000313" key="2">
    <source>
        <dbReference type="Proteomes" id="UP000186736"/>
    </source>
</evidence>
<dbReference type="EMBL" id="MKZO01000030">
    <property type="protein sequence ID" value="OLS61571.1"/>
    <property type="molecule type" value="Genomic_DNA"/>
</dbReference>
<sequence length="83" mass="9325">MRPILPLAKPEDGMDDLRKKIEAGEPLMQQAIEALRRYHEAKAAGRPSDETEHLRILAESLLEAVSEYQLQVFGGPTSVVFHK</sequence>
<accession>A0A1Q9R2G6</accession>
<proteinExistence type="predicted"/>
<comment type="caution">
    <text evidence="1">The sequence shown here is derived from an EMBL/GenBank/DDBJ whole genome shotgun (WGS) entry which is preliminary data.</text>
</comment>
<reference evidence="1 2" key="1">
    <citation type="submission" date="2016-10" db="EMBL/GenBank/DDBJ databases">
        <title>Genome Sequence of Pseudomonas putida GM4FR.</title>
        <authorList>
            <person name="Poehlein A."/>
            <person name="Wemheuer F."/>
            <person name="Hollensteiner J."/>
            <person name="Wemheuer B."/>
        </authorList>
    </citation>
    <scope>NUCLEOTIDE SEQUENCE [LARGE SCALE GENOMIC DNA]</scope>
    <source>
        <strain evidence="1 2">GM4FR</strain>
    </source>
</reference>
<evidence type="ECO:0000313" key="1">
    <source>
        <dbReference type="EMBL" id="OLS61571.1"/>
    </source>
</evidence>
<organism evidence="1 2">
    <name type="scientific">Pseudomonas putida</name>
    <name type="common">Arthrobacter siderocapsulatus</name>
    <dbReference type="NCBI Taxonomy" id="303"/>
    <lineage>
        <taxon>Bacteria</taxon>
        <taxon>Pseudomonadati</taxon>
        <taxon>Pseudomonadota</taxon>
        <taxon>Gammaproteobacteria</taxon>
        <taxon>Pseudomonadales</taxon>
        <taxon>Pseudomonadaceae</taxon>
        <taxon>Pseudomonas</taxon>
    </lineage>
</organism>
<name>A0A1Q9R2G6_PSEPU</name>
<protein>
    <submittedName>
        <fullName evidence="1">Uncharacterized protein</fullName>
    </submittedName>
</protein>
<gene>
    <name evidence="1" type="ORF">PSEMO_35000</name>
</gene>
<dbReference type="AlphaFoldDB" id="A0A1Q9R2G6"/>
<dbReference type="Proteomes" id="UP000186736">
    <property type="component" value="Unassembled WGS sequence"/>
</dbReference>